<dbReference type="PRINTS" id="PR00508">
    <property type="entry name" value="S21N4MTFRASE"/>
</dbReference>
<organism evidence="6 7">
    <name type="scientific">Botrimarina hoheduenensis</name>
    <dbReference type="NCBI Taxonomy" id="2528000"/>
    <lineage>
        <taxon>Bacteria</taxon>
        <taxon>Pseudomonadati</taxon>
        <taxon>Planctomycetota</taxon>
        <taxon>Planctomycetia</taxon>
        <taxon>Pirellulales</taxon>
        <taxon>Lacipirellulaceae</taxon>
        <taxon>Botrimarina</taxon>
    </lineage>
</organism>
<evidence type="ECO:0000256" key="2">
    <source>
        <dbReference type="ARBA" id="ARBA00022603"/>
    </source>
</evidence>
<dbReference type="GO" id="GO:0032259">
    <property type="term" value="P:methylation"/>
    <property type="evidence" value="ECO:0007669"/>
    <property type="project" value="UniProtKB-KW"/>
</dbReference>
<dbReference type="PANTHER" id="PTHR13370">
    <property type="entry name" value="RNA METHYLASE-RELATED"/>
    <property type="match status" value="1"/>
</dbReference>
<dbReference type="GO" id="GO:0005737">
    <property type="term" value="C:cytoplasm"/>
    <property type="evidence" value="ECO:0007669"/>
    <property type="project" value="TreeGrafter"/>
</dbReference>
<dbReference type="PROSITE" id="PS00092">
    <property type="entry name" value="N6_MTASE"/>
    <property type="match status" value="1"/>
</dbReference>
<keyword evidence="7" id="KW-1185">Reference proteome</keyword>
<dbReference type="Gene3D" id="3.40.50.150">
    <property type="entry name" value="Vaccinia Virus protein VP39"/>
    <property type="match status" value="1"/>
</dbReference>
<evidence type="ECO:0000313" key="7">
    <source>
        <dbReference type="Proteomes" id="UP000318995"/>
    </source>
</evidence>
<dbReference type="OrthoDB" id="9773571at2"/>
<comment type="similarity">
    <text evidence="1">Belongs to the N(4)/N(6)-methyltransferase family.</text>
</comment>
<feature type="domain" description="DNA methylase N-4/N-6" evidence="5">
    <location>
        <begin position="51"/>
        <end position="285"/>
    </location>
</feature>
<comment type="caution">
    <text evidence="6">The sequence shown here is derived from an EMBL/GenBank/DDBJ whole genome shotgun (WGS) entry which is preliminary data.</text>
</comment>
<dbReference type="Pfam" id="PF01555">
    <property type="entry name" value="N6_N4_Mtase"/>
    <property type="match status" value="1"/>
</dbReference>
<protein>
    <submittedName>
        <fullName evidence="6">DNA adenine methyltransferase YhdJ</fullName>
        <ecNumber evidence="6">2.1.1.72</ecNumber>
    </submittedName>
</protein>
<keyword evidence="3 6" id="KW-0808">Transferase</keyword>
<dbReference type="InterPro" id="IPR001091">
    <property type="entry name" value="RM_Methyltransferase"/>
</dbReference>
<dbReference type="GO" id="GO:0003677">
    <property type="term" value="F:DNA binding"/>
    <property type="evidence" value="ECO:0007669"/>
    <property type="project" value="InterPro"/>
</dbReference>
<dbReference type="GO" id="GO:0008170">
    <property type="term" value="F:N-methyltransferase activity"/>
    <property type="evidence" value="ECO:0007669"/>
    <property type="project" value="InterPro"/>
</dbReference>
<reference evidence="6 7" key="1">
    <citation type="submission" date="2019-02" db="EMBL/GenBank/DDBJ databases">
        <title>Deep-cultivation of Planctomycetes and their phenomic and genomic characterization uncovers novel biology.</title>
        <authorList>
            <person name="Wiegand S."/>
            <person name="Jogler M."/>
            <person name="Boedeker C."/>
            <person name="Pinto D."/>
            <person name="Vollmers J."/>
            <person name="Rivas-Marin E."/>
            <person name="Kohn T."/>
            <person name="Peeters S.H."/>
            <person name="Heuer A."/>
            <person name="Rast P."/>
            <person name="Oberbeckmann S."/>
            <person name="Bunk B."/>
            <person name="Jeske O."/>
            <person name="Meyerdierks A."/>
            <person name="Storesund J.E."/>
            <person name="Kallscheuer N."/>
            <person name="Luecker S."/>
            <person name="Lage O.M."/>
            <person name="Pohl T."/>
            <person name="Merkel B.J."/>
            <person name="Hornburger P."/>
            <person name="Mueller R.-W."/>
            <person name="Bruemmer F."/>
            <person name="Labrenz M."/>
            <person name="Spormann A.M."/>
            <person name="Op Den Camp H."/>
            <person name="Overmann J."/>
            <person name="Amann R."/>
            <person name="Jetten M.S.M."/>
            <person name="Mascher T."/>
            <person name="Medema M.H."/>
            <person name="Devos D.P."/>
            <person name="Kaster A.-K."/>
            <person name="Ovreas L."/>
            <person name="Rohde M."/>
            <person name="Galperin M.Y."/>
            <person name="Jogler C."/>
        </authorList>
    </citation>
    <scope>NUCLEOTIDE SEQUENCE [LARGE SCALE GENOMIC DNA]</scope>
    <source>
        <strain evidence="6 7">Pla111</strain>
    </source>
</reference>
<proteinExistence type="inferred from homology"/>
<dbReference type="EC" id="2.1.1.72" evidence="6"/>
<dbReference type="RefSeq" id="WP_146572921.1">
    <property type="nucleotide sequence ID" value="NZ_SJPH01000003.1"/>
</dbReference>
<evidence type="ECO:0000313" key="6">
    <source>
        <dbReference type="EMBL" id="TWT46420.1"/>
    </source>
</evidence>
<feature type="compositionally biased region" description="Low complexity" evidence="4">
    <location>
        <begin position="1"/>
        <end position="18"/>
    </location>
</feature>
<evidence type="ECO:0000256" key="4">
    <source>
        <dbReference type="SAM" id="MobiDB-lite"/>
    </source>
</evidence>
<evidence type="ECO:0000256" key="1">
    <source>
        <dbReference type="ARBA" id="ARBA00006594"/>
    </source>
</evidence>
<feature type="region of interest" description="Disordered" evidence="4">
    <location>
        <begin position="295"/>
        <end position="362"/>
    </location>
</feature>
<feature type="compositionally biased region" description="Low complexity" evidence="4">
    <location>
        <begin position="351"/>
        <end position="362"/>
    </location>
</feature>
<dbReference type="Proteomes" id="UP000318995">
    <property type="component" value="Unassembled WGS sequence"/>
</dbReference>
<dbReference type="InterPro" id="IPR029063">
    <property type="entry name" value="SAM-dependent_MTases_sf"/>
</dbReference>
<dbReference type="InterPro" id="IPR002941">
    <property type="entry name" value="DNA_methylase_N4/N6"/>
</dbReference>
<dbReference type="SUPFAM" id="SSF53335">
    <property type="entry name" value="S-adenosyl-L-methionine-dependent methyltransferases"/>
    <property type="match status" value="1"/>
</dbReference>
<dbReference type="InterPro" id="IPR002052">
    <property type="entry name" value="DNA_methylase_N6_adenine_CS"/>
</dbReference>
<feature type="region of interest" description="Disordered" evidence="4">
    <location>
        <begin position="1"/>
        <end position="25"/>
    </location>
</feature>
<name>A0A5C5W6V5_9BACT</name>
<dbReference type="PANTHER" id="PTHR13370:SF3">
    <property type="entry name" value="TRNA (GUANINE(10)-N2)-METHYLTRANSFERASE HOMOLOG"/>
    <property type="match status" value="1"/>
</dbReference>
<dbReference type="EMBL" id="SJPH01000003">
    <property type="protein sequence ID" value="TWT46420.1"/>
    <property type="molecule type" value="Genomic_DNA"/>
</dbReference>
<evidence type="ECO:0000259" key="5">
    <source>
        <dbReference type="Pfam" id="PF01555"/>
    </source>
</evidence>
<dbReference type="GO" id="GO:0009007">
    <property type="term" value="F:site-specific DNA-methyltransferase (adenine-specific) activity"/>
    <property type="evidence" value="ECO:0007669"/>
    <property type="project" value="UniProtKB-EC"/>
</dbReference>
<dbReference type="AlphaFoldDB" id="A0A5C5W6V5"/>
<gene>
    <name evidence="6" type="primary">yhdJ</name>
    <name evidence="6" type="ORF">Pla111_15160</name>
</gene>
<sequence length="632" mass="70352">MTTATPSAASSASAALHDTTSDPSAEEPLALDRIHQGDCVELLSRLPDHSIDLAFADPPFNIGFKYDEYDDSHQDEHYLAWCERWIAELQRVVKPSGSFWLAIGDEYAAELKVAAKRQGFTPRNWVIWYYTFGQNCRRKFNRSHAHLFHFVQDEEQHTFNAEDPAVRVPSARALVYGDRRANPTGRLPDDTWILRPQDLREEPDAFQPMDDTWYFSRVAGTFKERQGFHGCQMPEQLLGRIVRTCSRPGDLVLDPFAGSGTTLAVAKKLGRQFLGFELSTDYAKYGNQRIEALDVGDDLNGPADPVGSAPTTAKGRRLKGHPLVGPTAHTPQEAEASPVETTAASLSAKEAPTPVSSAHASAAPTAPVGLSLRELTEQALIEAFSATRDGASVDWLLCDAALQSRFHADCAKAGLLGGPTDWNLELLRLRKAGKLPRLKSVSRQDFSSDELDRVAFAAEIAWCESLRKHAVASLDELFCTPDKAQTFDKIAAKYAGWQAESVTIYRWAALRLRKARHALAEEAKRYHYVLASREFERFQAFPRMRVNRYDGLAGLYLLRESAHKPVYLGETHDLGRRLEDHRGAKSGLRKTAQVAVITAEELPSDDYRQPLWVALVQRHAPRLNLAPVSLDA</sequence>
<evidence type="ECO:0000256" key="3">
    <source>
        <dbReference type="ARBA" id="ARBA00022679"/>
    </source>
</evidence>
<accession>A0A5C5W6V5</accession>
<keyword evidence="2 6" id="KW-0489">Methyltransferase</keyword>